<evidence type="ECO:0000313" key="2">
    <source>
        <dbReference type="Proteomes" id="UP000719766"/>
    </source>
</evidence>
<name>A0A9P7J0Z4_9AGAM</name>
<dbReference type="OrthoDB" id="2505969at2759"/>
<comment type="caution">
    <text evidence="1">The sequence shown here is derived from an EMBL/GenBank/DDBJ whole genome shotgun (WGS) entry which is preliminary data.</text>
</comment>
<protein>
    <recommendedName>
        <fullName evidence="3">CxC1-like cysteine cluster associated with KDZ transposases domain-containing protein</fullName>
    </recommendedName>
</protein>
<evidence type="ECO:0000313" key="1">
    <source>
        <dbReference type="EMBL" id="KAG1798562.1"/>
    </source>
</evidence>
<dbReference type="Proteomes" id="UP000719766">
    <property type="component" value="Unassembled WGS sequence"/>
</dbReference>
<dbReference type="EMBL" id="JABBWE010000013">
    <property type="protein sequence ID" value="KAG1798562.1"/>
    <property type="molecule type" value="Genomic_DNA"/>
</dbReference>
<organism evidence="1 2">
    <name type="scientific">Suillus plorans</name>
    <dbReference type="NCBI Taxonomy" id="116603"/>
    <lineage>
        <taxon>Eukaryota</taxon>
        <taxon>Fungi</taxon>
        <taxon>Dikarya</taxon>
        <taxon>Basidiomycota</taxon>
        <taxon>Agaricomycotina</taxon>
        <taxon>Agaricomycetes</taxon>
        <taxon>Agaricomycetidae</taxon>
        <taxon>Boletales</taxon>
        <taxon>Suillineae</taxon>
        <taxon>Suillaceae</taxon>
        <taxon>Suillus</taxon>
    </lineage>
</organism>
<reference evidence="1" key="1">
    <citation type="journal article" date="2020" name="New Phytol.">
        <title>Comparative genomics reveals dynamic genome evolution in host specialist ectomycorrhizal fungi.</title>
        <authorList>
            <person name="Lofgren L.A."/>
            <person name="Nguyen N.H."/>
            <person name="Vilgalys R."/>
            <person name="Ruytinx J."/>
            <person name="Liao H.L."/>
            <person name="Branco S."/>
            <person name="Kuo A."/>
            <person name="LaButti K."/>
            <person name="Lipzen A."/>
            <person name="Andreopoulos W."/>
            <person name="Pangilinan J."/>
            <person name="Riley R."/>
            <person name="Hundley H."/>
            <person name="Na H."/>
            <person name="Barry K."/>
            <person name="Grigoriev I.V."/>
            <person name="Stajich J.E."/>
            <person name="Kennedy P.G."/>
        </authorList>
    </citation>
    <scope>NUCLEOTIDE SEQUENCE</scope>
    <source>
        <strain evidence="1">S12</strain>
    </source>
</reference>
<dbReference type="PANTHER" id="PTHR33096">
    <property type="entry name" value="CXC2 DOMAIN-CONTAINING PROTEIN"/>
    <property type="match status" value="1"/>
</dbReference>
<evidence type="ECO:0008006" key="3">
    <source>
        <dbReference type="Google" id="ProtNLM"/>
    </source>
</evidence>
<gene>
    <name evidence="1" type="ORF">HD556DRAFT_1440267</name>
</gene>
<keyword evidence="2" id="KW-1185">Reference proteome</keyword>
<dbReference type="InterPro" id="IPR040521">
    <property type="entry name" value="KDZ"/>
</dbReference>
<accession>A0A9P7J0Z4</accession>
<proteinExistence type="predicted"/>
<dbReference type="GeneID" id="64599853"/>
<dbReference type="AlphaFoldDB" id="A0A9P7J0Z4"/>
<dbReference type="Pfam" id="PF18758">
    <property type="entry name" value="KDZ"/>
    <property type="match status" value="1"/>
</dbReference>
<dbReference type="PANTHER" id="PTHR33096:SF1">
    <property type="entry name" value="CXC1-LIKE CYSTEINE CLUSTER ASSOCIATED WITH KDZ TRANSPOSASES DOMAIN-CONTAINING PROTEIN"/>
    <property type="match status" value="1"/>
</dbReference>
<sequence length="891" mass="102334">MSLREREWLLNAENQQPIANTSTPPDAHDFASCTIDVDTMLPPPGEEGFSLKQITTGCPRRLDLRDRSGRIAQQLADWSTQYDDLTDALLNYRHHHTHQTMSSPATSDSSFSIEVVDIFDRTTRTFNHVSPFINATLLQYGCIGSSPLRPTIAITIRTLDVFRQTHRVCPRYSINAEAKKLAFLHNVCYRRHLAEQLRVAYDVYLELERRVESRLQAALGHNTPNWRMLNSCPACQYKVVGEPPLEYLVLCALDGNNSAKLIDPAIHGGNECFDPRCGLSSIWLTETYVDQFKDEVQRSRHMQDQRVLCDPDDPWIDEPDSGDSSEPSTVCVDRWRNAAPESHKKMFAIFKRSGIFITVCQHGFLLTICDMVRSGELMKYPIASIRKLMDVFGSNILYSYDIKCAFEKIIMWSSLANDAKRLNLQGVVPAFHGHAHNHLCQVEHHSKYRVGAGKEDFETCERVFSGSNALTGEIHNASDFHRHQALDEYFCFQDMDQYAALSDFIYQNYVQALNLISTTTSFLINFRASHPEATTPFEDDLQDELSYLKHYVKALNKYEEAQDNYEVSRVEFSKLDLCPIFSAKDTANIRWHHTHTATKRDQKLEVVMDYKQQMALDVRWGKDHPEHLKAQSRITHHLYHKAVDDVEYLVVMRLLELTKLQMSGLGYKLRTQISTVLKSRANAIRNALQRYNKYAAQLYPPRPLMQWEQIVEYSFLAEFDLLRELDGTIQAKHWANPAYRHASTQYFEQQRANEEIHQLNVEVGHLLTKIRDQAIDYPLAISRLTTENPPLASELHCRWAHLRAINACHLLRIHQIQCLPGYTGPMSAGMHEGRVVPPQSPPLEYCPTLEEKIDEGEGHDNDEDLGQQQLEHIHHYIEGLDHHLIDSEVAA</sequence>
<dbReference type="RefSeq" id="XP_041163248.1">
    <property type="nucleotide sequence ID" value="XM_041306089.1"/>
</dbReference>